<keyword evidence="5 6" id="KW-0472">Membrane</keyword>
<accession>E7FW18</accession>
<reference evidence="7" key="1">
    <citation type="submission" date="2011-01" db="EMBL/GenBank/DDBJ databases">
        <authorList>
            <person name="Muzny D."/>
            <person name="Qin X."/>
            <person name="Buhay C."/>
            <person name="Dugan-Rocha S."/>
            <person name="Ding Y."/>
            <person name="Chen G."/>
            <person name="Hawes A."/>
            <person name="Holder M."/>
            <person name="Jhangiani S."/>
            <person name="Johnson A."/>
            <person name="Khan Z."/>
            <person name="Li Z."/>
            <person name="Liu W."/>
            <person name="Liu X."/>
            <person name="Perez L."/>
            <person name="Shen H."/>
            <person name="Wang Q."/>
            <person name="Watt J."/>
            <person name="Xi L."/>
            <person name="Xin Y."/>
            <person name="Zhou J."/>
            <person name="Deng J."/>
            <person name="Jiang H."/>
            <person name="Liu Y."/>
            <person name="Qu J."/>
            <person name="Song X.-Z."/>
            <person name="Zhang L."/>
            <person name="Villasana D."/>
            <person name="Johnson A."/>
            <person name="Liu J."/>
            <person name="Liyanage D."/>
            <person name="Lorensuhewa L."/>
            <person name="Robinson T."/>
            <person name="Song A."/>
            <person name="Song B.-B."/>
            <person name="Dinh H."/>
            <person name="Thornton R."/>
            <person name="Coyle M."/>
            <person name="Francisco L."/>
            <person name="Jackson L."/>
            <person name="Javaid M."/>
            <person name="Korchina V."/>
            <person name="Kovar C."/>
            <person name="Mata R."/>
            <person name="Mathew T."/>
            <person name="Ngo R."/>
            <person name="Nguyen L."/>
            <person name="Nguyen N."/>
            <person name="Okwuonu G."/>
            <person name="Ongeri F."/>
            <person name="Pham C."/>
            <person name="Simmons D."/>
            <person name="Wilczek-Boney K."/>
            <person name="Hale W."/>
            <person name="Jakkamsetti A."/>
            <person name="Pham P."/>
            <person name="Ruth R."/>
            <person name="San Lucas F."/>
            <person name="Warren J."/>
            <person name="Zhang J."/>
            <person name="Zhao Z."/>
            <person name="Zhou C."/>
            <person name="Zhu D."/>
            <person name="Lee S."/>
            <person name="Bess C."/>
            <person name="Blankenburg K."/>
            <person name="Forbes L."/>
            <person name="Fu Q."/>
            <person name="Gubbala S."/>
            <person name="Hirani K."/>
            <person name="Jayaseelan J.C."/>
            <person name="Lara F."/>
            <person name="Munidasa M."/>
            <person name="Palculict T."/>
            <person name="Patil S."/>
            <person name="Pu L.-L."/>
            <person name="Saada N."/>
            <person name="Tang L."/>
            <person name="Weissenberger G."/>
            <person name="Zhu Y."/>
            <person name="Hemphill L."/>
            <person name="Shang Y."/>
            <person name="Youmans B."/>
            <person name="Ayvaz T."/>
            <person name="Ross M."/>
            <person name="Santibanez J."/>
            <person name="Aqrawi P."/>
            <person name="Gross S."/>
            <person name="Joshi V."/>
            <person name="Fowler G."/>
            <person name="Nazareth L."/>
            <person name="Reid J."/>
            <person name="Worley K."/>
            <person name="Petrosino J."/>
            <person name="Highlander S."/>
            <person name="Gibbs R."/>
        </authorList>
    </citation>
    <scope>NUCLEOTIDE SEQUENCE [LARGE SCALE GENOMIC DNA]</scope>
    <source>
        <strain evidence="7">ATCC 19414</strain>
    </source>
</reference>
<gene>
    <name evidence="7" type="primary">ytvI</name>
    <name evidence="7" type="ORF">HMPREF0357_11195</name>
</gene>
<evidence type="ECO:0000313" key="7">
    <source>
        <dbReference type="EMBL" id="EFY09088.1"/>
    </source>
</evidence>
<evidence type="ECO:0000313" key="8">
    <source>
        <dbReference type="Proteomes" id="UP000003028"/>
    </source>
</evidence>
<evidence type="ECO:0000256" key="6">
    <source>
        <dbReference type="SAM" id="Phobius"/>
    </source>
</evidence>
<feature type="transmembrane region" description="Helical" evidence="6">
    <location>
        <begin position="66"/>
        <end position="94"/>
    </location>
</feature>
<name>E7FW18_ERYRH</name>
<keyword evidence="4 6" id="KW-1133">Transmembrane helix</keyword>
<feature type="transmembrane region" description="Helical" evidence="6">
    <location>
        <begin position="36"/>
        <end position="54"/>
    </location>
</feature>
<organism evidence="7 8">
    <name type="scientific">Erysipelothrix rhusiopathiae ATCC 19414</name>
    <dbReference type="NCBI Taxonomy" id="525280"/>
    <lineage>
        <taxon>Bacteria</taxon>
        <taxon>Bacillati</taxon>
        <taxon>Bacillota</taxon>
        <taxon>Erysipelotrichia</taxon>
        <taxon>Erysipelotrichales</taxon>
        <taxon>Erysipelotrichaceae</taxon>
        <taxon>Erysipelothrix</taxon>
    </lineage>
</organism>
<feature type="transmembrane region" description="Helical" evidence="6">
    <location>
        <begin position="164"/>
        <end position="187"/>
    </location>
</feature>
<protein>
    <submittedName>
        <fullName evidence="7">Sporulation integral membrane protein YtvI</fullName>
    </submittedName>
</protein>
<dbReference type="EMBL" id="ACLK02000002">
    <property type="protein sequence ID" value="EFY09088.1"/>
    <property type="molecule type" value="Genomic_DNA"/>
</dbReference>
<evidence type="ECO:0000256" key="4">
    <source>
        <dbReference type="ARBA" id="ARBA00022989"/>
    </source>
</evidence>
<evidence type="ECO:0000256" key="3">
    <source>
        <dbReference type="ARBA" id="ARBA00022692"/>
    </source>
</evidence>
<dbReference type="InterPro" id="IPR014227">
    <property type="entry name" value="YtvI-like"/>
</dbReference>
<dbReference type="InterPro" id="IPR002549">
    <property type="entry name" value="AI-2E-like"/>
</dbReference>
<proteinExistence type="inferred from homology"/>
<dbReference type="Pfam" id="PF01594">
    <property type="entry name" value="AI-2E_transport"/>
    <property type="match status" value="1"/>
</dbReference>
<evidence type="ECO:0000256" key="5">
    <source>
        <dbReference type="ARBA" id="ARBA00023136"/>
    </source>
</evidence>
<comment type="subcellular location">
    <subcellularLocation>
        <location evidence="1">Membrane</location>
        <topology evidence="1">Multi-pass membrane protein</topology>
    </subcellularLocation>
</comment>
<dbReference type="Proteomes" id="UP000003028">
    <property type="component" value="Unassembled WGS sequence"/>
</dbReference>
<dbReference type="PANTHER" id="PTHR21716:SF68">
    <property type="entry name" value="TRANSPORT PROTEIN YTVI-RELATED"/>
    <property type="match status" value="1"/>
</dbReference>
<feature type="transmembrane region" description="Helical" evidence="6">
    <location>
        <begin position="12"/>
        <end position="30"/>
    </location>
</feature>
<feature type="transmembrane region" description="Helical" evidence="6">
    <location>
        <begin position="316"/>
        <end position="339"/>
    </location>
</feature>
<dbReference type="GO" id="GO:0055085">
    <property type="term" value="P:transmembrane transport"/>
    <property type="evidence" value="ECO:0007669"/>
    <property type="project" value="TreeGrafter"/>
</dbReference>
<keyword evidence="8" id="KW-1185">Reference proteome</keyword>
<comment type="similarity">
    <text evidence="2">Belongs to the autoinducer-2 exporter (AI-2E) (TC 2.A.86) family.</text>
</comment>
<comment type="caution">
    <text evidence="7">The sequence shown here is derived from an EMBL/GenBank/DDBJ whole genome shotgun (WGS) entry which is preliminary data.</text>
</comment>
<keyword evidence="3 6" id="KW-0812">Transmembrane</keyword>
<dbReference type="AlphaFoldDB" id="E7FW18"/>
<dbReference type="PANTHER" id="PTHR21716">
    <property type="entry name" value="TRANSMEMBRANE PROTEIN"/>
    <property type="match status" value="1"/>
</dbReference>
<sequence length="368" mass="40444">MEEVMIEKRKNFIINILYFAISFSLAALVLKFSTKYLMPFIIGFVIAFLLKPVISKLTKKIGNQKGSSLLVVILFYILLAAAIFWILVAVIAGIQNFAKAVPSFYQTTLSPAIESIIVWVEGAVVNLDPDVIDIIESIGRSVVQSIDGIFKGISGGTINFITRLISSIPSVLISILIAIISSFFFTLDYQGIVSSVMGMIPIKQRTLILDIKDGLISVLGKYLRAYAKLMSLTFVELSFAFFILGIHNPVGLAFMVAIIDILPVLGTGTVMIPWFIIELIMGNTPLGIGLMITYIVITVIRNILEPKIVGDQIGLHPLATLILIYVGLKMFGFIGLFALPISATILKTLHDEGKINIFRRTEEPTEIA</sequence>
<dbReference type="GO" id="GO:0016020">
    <property type="term" value="C:membrane"/>
    <property type="evidence" value="ECO:0007669"/>
    <property type="project" value="UniProtKB-SubCell"/>
</dbReference>
<feature type="transmembrane region" description="Helical" evidence="6">
    <location>
        <begin position="284"/>
        <end position="304"/>
    </location>
</feature>
<evidence type="ECO:0000256" key="1">
    <source>
        <dbReference type="ARBA" id="ARBA00004141"/>
    </source>
</evidence>
<evidence type="ECO:0000256" key="2">
    <source>
        <dbReference type="ARBA" id="ARBA00009773"/>
    </source>
</evidence>
<dbReference type="STRING" id="1648.A2I91_03445"/>
<dbReference type="NCBIfam" id="TIGR02872">
    <property type="entry name" value="spore_ytvI"/>
    <property type="match status" value="1"/>
</dbReference>